<dbReference type="InterPro" id="IPR044730">
    <property type="entry name" value="RNase_H-like_dom_plant"/>
</dbReference>
<dbReference type="Pfam" id="PF13456">
    <property type="entry name" value="RVT_3"/>
    <property type="match status" value="1"/>
</dbReference>
<dbReference type="PANTHER" id="PTHR47074">
    <property type="entry name" value="BNAC02G40300D PROTEIN"/>
    <property type="match status" value="1"/>
</dbReference>
<dbReference type="CDD" id="cd06222">
    <property type="entry name" value="RNase_H_like"/>
    <property type="match status" value="1"/>
</dbReference>
<dbReference type="EMBL" id="VEPZ02001605">
    <property type="protein sequence ID" value="KAE8665798.1"/>
    <property type="molecule type" value="Genomic_DNA"/>
</dbReference>
<proteinExistence type="predicted"/>
<comment type="caution">
    <text evidence="2">The sequence shown here is derived from an EMBL/GenBank/DDBJ whole genome shotgun (WGS) entry which is preliminary data.</text>
</comment>
<dbReference type="InterPro" id="IPR012337">
    <property type="entry name" value="RNaseH-like_sf"/>
</dbReference>
<name>A0A6A2WWF0_HIBSY</name>
<evidence type="ECO:0000313" key="3">
    <source>
        <dbReference type="Proteomes" id="UP000436088"/>
    </source>
</evidence>
<dbReference type="SUPFAM" id="SSF53098">
    <property type="entry name" value="Ribonuclease H-like"/>
    <property type="match status" value="1"/>
</dbReference>
<dbReference type="Gene3D" id="3.30.420.10">
    <property type="entry name" value="Ribonuclease H-like superfamily/Ribonuclease H"/>
    <property type="match status" value="1"/>
</dbReference>
<dbReference type="InterPro" id="IPR036397">
    <property type="entry name" value="RNaseH_sf"/>
</dbReference>
<sequence>MSPMCGDMIENCLHAFCDFPWTRPILYASGFHAASLFTQWSSCGEWLQFLLNVLTIEEFWLLLVLLYQIWHRRNLVVHENRMTHGWQVTASSRALLASYDSSKGFTNSNRTSSAALKNNWCKPPDAAIKINVDAACSRSSGRSTISVLARDHHGLVVACHASPLAGPCDVGLVEAAAVTLGIRMAIDLQFSEITIECDAVNVVLRLTLTQLDLSVVGFKLVEARRLLQDNPHIFVRGI</sequence>
<evidence type="ECO:0000259" key="1">
    <source>
        <dbReference type="Pfam" id="PF13456"/>
    </source>
</evidence>
<feature type="domain" description="RNase H type-1" evidence="1">
    <location>
        <begin position="131"/>
        <end position="204"/>
    </location>
</feature>
<dbReference type="GO" id="GO:0004523">
    <property type="term" value="F:RNA-DNA hybrid ribonuclease activity"/>
    <property type="evidence" value="ECO:0007669"/>
    <property type="project" value="InterPro"/>
</dbReference>
<reference evidence="2" key="1">
    <citation type="submission" date="2019-09" db="EMBL/GenBank/DDBJ databases">
        <title>Draft genome information of white flower Hibiscus syriacus.</title>
        <authorList>
            <person name="Kim Y.-M."/>
        </authorList>
    </citation>
    <scope>NUCLEOTIDE SEQUENCE [LARGE SCALE GENOMIC DNA]</scope>
    <source>
        <strain evidence="2">YM2019G1</strain>
    </source>
</reference>
<dbReference type="Proteomes" id="UP000436088">
    <property type="component" value="Unassembled WGS sequence"/>
</dbReference>
<organism evidence="2 3">
    <name type="scientific">Hibiscus syriacus</name>
    <name type="common">Rose of Sharon</name>
    <dbReference type="NCBI Taxonomy" id="106335"/>
    <lineage>
        <taxon>Eukaryota</taxon>
        <taxon>Viridiplantae</taxon>
        <taxon>Streptophyta</taxon>
        <taxon>Embryophyta</taxon>
        <taxon>Tracheophyta</taxon>
        <taxon>Spermatophyta</taxon>
        <taxon>Magnoliopsida</taxon>
        <taxon>eudicotyledons</taxon>
        <taxon>Gunneridae</taxon>
        <taxon>Pentapetalae</taxon>
        <taxon>rosids</taxon>
        <taxon>malvids</taxon>
        <taxon>Malvales</taxon>
        <taxon>Malvaceae</taxon>
        <taxon>Malvoideae</taxon>
        <taxon>Hibiscus</taxon>
    </lineage>
</organism>
<dbReference type="AlphaFoldDB" id="A0A6A2WWF0"/>
<gene>
    <name evidence="2" type="ORF">F3Y22_tig00112528pilonHSYRG00026</name>
</gene>
<keyword evidence="3" id="KW-1185">Reference proteome</keyword>
<protein>
    <recommendedName>
        <fullName evidence="1">RNase H type-1 domain-containing protein</fullName>
    </recommendedName>
</protein>
<dbReference type="PANTHER" id="PTHR47074:SF11">
    <property type="entry name" value="REVERSE TRANSCRIPTASE-LIKE PROTEIN"/>
    <property type="match status" value="1"/>
</dbReference>
<accession>A0A6A2WWF0</accession>
<dbReference type="InterPro" id="IPR002156">
    <property type="entry name" value="RNaseH_domain"/>
</dbReference>
<dbReference type="InterPro" id="IPR052929">
    <property type="entry name" value="RNase_H-like_EbsB-rel"/>
</dbReference>
<evidence type="ECO:0000313" key="2">
    <source>
        <dbReference type="EMBL" id="KAE8665798.1"/>
    </source>
</evidence>
<dbReference type="GO" id="GO:0003676">
    <property type="term" value="F:nucleic acid binding"/>
    <property type="evidence" value="ECO:0007669"/>
    <property type="project" value="InterPro"/>
</dbReference>